<dbReference type="FunFam" id="2.60.120.260:FF:000061">
    <property type="entry name" value="Beta-galactosidase"/>
    <property type="match status" value="1"/>
</dbReference>
<keyword evidence="1" id="KW-0378">Hydrolase</keyword>
<proteinExistence type="predicted"/>
<dbReference type="AlphaFoldDB" id="A0A118K1H3"/>
<accession>A0A118K1H3</accession>
<dbReference type="GO" id="GO:0005975">
    <property type="term" value="P:carbohydrate metabolic process"/>
    <property type="evidence" value="ECO:0007669"/>
    <property type="project" value="InterPro"/>
</dbReference>
<dbReference type="Pfam" id="PF21467">
    <property type="entry name" value="BetaGal_gal-bd"/>
    <property type="match status" value="2"/>
</dbReference>
<dbReference type="OMA" id="RCAVMIS"/>
<gene>
    <name evidence="4" type="ORF">Ccrd_018831</name>
</gene>
<evidence type="ECO:0000313" key="4">
    <source>
        <dbReference type="EMBL" id="KVI02878.1"/>
    </source>
</evidence>
<dbReference type="Gene3D" id="2.60.120.260">
    <property type="entry name" value="Galactose-binding domain-like"/>
    <property type="match status" value="1"/>
</dbReference>
<name>A0A118K1H3_CYNCS</name>
<evidence type="ECO:0000259" key="3">
    <source>
        <dbReference type="Pfam" id="PF21467"/>
    </source>
</evidence>
<dbReference type="SUPFAM" id="SSF49785">
    <property type="entry name" value="Galactose-binding domain-like"/>
    <property type="match status" value="2"/>
</dbReference>
<dbReference type="InterPro" id="IPR008979">
    <property type="entry name" value="Galactose-bd-like_sf"/>
</dbReference>
<reference evidence="4 5" key="1">
    <citation type="journal article" date="2016" name="Sci. Rep.">
        <title>The genome sequence of the outbreeding globe artichoke constructed de novo incorporating a phase-aware low-pass sequencing strategy of F1 progeny.</title>
        <authorList>
            <person name="Scaglione D."/>
            <person name="Reyes-Chin-Wo S."/>
            <person name="Acquadro A."/>
            <person name="Froenicke L."/>
            <person name="Portis E."/>
            <person name="Beitel C."/>
            <person name="Tirone M."/>
            <person name="Mauro R."/>
            <person name="Lo Monaco A."/>
            <person name="Mauromicale G."/>
            <person name="Faccioli P."/>
            <person name="Cattivelli L."/>
            <person name="Rieseberg L."/>
            <person name="Michelmore R."/>
            <person name="Lanteri S."/>
        </authorList>
    </citation>
    <scope>NUCLEOTIDE SEQUENCE [LARGE SCALE GENOMIC DNA]</scope>
    <source>
        <strain evidence="4">2C</strain>
    </source>
</reference>
<comment type="caution">
    <text evidence="4">The sequence shown here is derived from an EMBL/GenBank/DDBJ whole genome shotgun (WGS) entry which is preliminary data.</text>
</comment>
<evidence type="ECO:0000313" key="5">
    <source>
        <dbReference type="Proteomes" id="UP000243975"/>
    </source>
</evidence>
<keyword evidence="5" id="KW-1185">Reference proteome</keyword>
<dbReference type="GO" id="GO:0004553">
    <property type="term" value="F:hydrolase activity, hydrolyzing O-glycosyl compounds"/>
    <property type="evidence" value="ECO:0007669"/>
    <property type="project" value="InterPro"/>
</dbReference>
<dbReference type="Proteomes" id="UP000243975">
    <property type="component" value="Unassembled WGS sequence"/>
</dbReference>
<dbReference type="InterPro" id="IPR048913">
    <property type="entry name" value="BetaGal_gal-bd"/>
</dbReference>
<protein>
    <submittedName>
        <fullName evidence="4">Galactose-binding domain-like protein</fullName>
    </submittedName>
</protein>
<evidence type="ECO:0000256" key="2">
    <source>
        <dbReference type="ARBA" id="ARBA00023295"/>
    </source>
</evidence>
<dbReference type="EMBL" id="LEKV01002622">
    <property type="protein sequence ID" value="KVI02878.1"/>
    <property type="molecule type" value="Genomic_DNA"/>
</dbReference>
<evidence type="ECO:0000256" key="1">
    <source>
        <dbReference type="ARBA" id="ARBA00022801"/>
    </source>
</evidence>
<feature type="domain" description="Beta-galactosidase galactose-binding" evidence="3">
    <location>
        <begin position="47"/>
        <end position="114"/>
    </location>
</feature>
<dbReference type="Gramene" id="KVI02878">
    <property type="protein sequence ID" value="KVI02878"/>
    <property type="gene ID" value="Ccrd_018831"/>
</dbReference>
<organism evidence="4 5">
    <name type="scientific">Cynara cardunculus var. scolymus</name>
    <name type="common">Globe artichoke</name>
    <name type="synonym">Cynara scolymus</name>
    <dbReference type="NCBI Taxonomy" id="59895"/>
    <lineage>
        <taxon>Eukaryota</taxon>
        <taxon>Viridiplantae</taxon>
        <taxon>Streptophyta</taxon>
        <taxon>Embryophyta</taxon>
        <taxon>Tracheophyta</taxon>
        <taxon>Spermatophyta</taxon>
        <taxon>Magnoliopsida</taxon>
        <taxon>eudicotyledons</taxon>
        <taxon>Gunneridae</taxon>
        <taxon>Pentapetalae</taxon>
        <taxon>asterids</taxon>
        <taxon>campanulids</taxon>
        <taxon>Asterales</taxon>
        <taxon>Asteraceae</taxon>
        <taxon>Carduoideae</taxon>
        <taxon>Cardueae</taxon>
        <taxon>Carduinae</taxon>
        <taxon>Cynara</taxon>
    </lineage>
</organism>
<dbReference type="PRINTS" id="PR00742">
    <property type="entry name" value="GLHYDRLASE35"/>
</dbReference>
<dbReference type="InterPro" id="IPR001944">
    <property type="entry name" value="Glycoside_Hdrlase_35"/>
</dbReference>
<keyword evidence="2" id="KW-0326">Glycosidase</keyword>
<sequence>MEMLLSDSKMFSWETYTEDVTKADESSVFTTTGLLEQINVTRDASDYLWYTTSVDVGSSEHFLHGGELPKLLVQSSGHALHVFVNGEHLGSGFGTRKHRKVTYKKEINLRAGSNKIALLSVAMGLPNIGGHYETWETGVLGPVALYGLDQGKRDLSWANWTYQAYFNAPDGDEPLALDMNTMGKGQAWINGQSIGRYWTTYATGDCQGCHYAGTYRPLTCQLGYHVPRSWLKPTNNLLVLFEELGGDPIKVSLVKRSTN</sequence>
<dbReference type="PANTHER" id="PTHR23421">
    <property type="entry name" value="BETA-GALACTOSIDASE RELATED"/>
    <property type="match status" value="1"/>
</dbReference>
<feature type="domain" description="Beta-galactosidase galactose-binding" evidence="3">
    <location>
        <begin position="162"/>
        <end position="236"/>
    </location>
</feature>